<dbReference type="InterPro" id="IPR036291">
    <property type="entry name" value="NAD(P)-bd_dom_sf"/>
</dbReference>
<dbReference type="PANTHER" id="PTHR45348:SF2">
    <property type="entry name" value="ZINC-TYPE ALCOHOL DEHYDROGENASE-LIKE PROTEIN C2E1P3.01"/>
    <property type="match status" value="1"/>
</dbReference>
<dbReference type="GeneID" id="87916299"/>
<evidence type="ECO:0000259" key="3">
    <source>
        <dbReference type="SMART" id="SM00829"/>
    </source>
</evidence>
<evidence type="ECO:0000313" key="4">
    <source>
        <dbReference type="EMBL" id="KAK4082423.1"/>
    </source>
</evidence>
<dbReference type="InterPro" id="IPR011032">
    <property type="entry name" value="GroES-like_sf"/>
</dbReference>
<accession>A0AAE1IHQ1</accession>
<gene>
    <name evidence="4" type="ORF">Triagg1_2235</name>
</gene>
<name>A0AAE1IHQ1_9HYPO</name>
<comment type="similarity">
    <text evidence="1">Belongs to the zinc-containing alcohol dehydrogenase family.</text>
</comment>
<sequence length="362" mass="39233">MANEALWLTGVGEQPKLGLADIHEPGEGEMLIQVRFIYDIILRKIPQKYTDWDAKVKAIAVQPGEWKMQEGLIPIKLKYPTVIGLSASGIVQKTGPGVTRFQPGDRILTNTTGVLRNDSRFGAYQRYCLVPEKLASKISDVSFDEAANIATSYTAMSALVLHLGLNRPQIPSAPATGEKILIWGVSSSLGIFATQLARQAGYAVVGVASGRHKQLAERFGVTHFVDRTSKDVVSAASALGPFKAAFAANDSAEDQVKIGAILAALGGGSFLSTMGVRAGVELPAGVTGHFAQYIDDYLDEKNSEFTEWFWWNYMENALAKKQLTSLPLTILGGLDKTGEAWRILKHGENHGTRLVIVPDHKA</sequence>
<dbReference type="PANTHER" id="PTHR45348">
    <property type="entry name" value="HYPOTHETICAL OXIDOREDUCTASE (EUROFUNG)"/>
    <property type="match status" value="1"/>
</dbReference>
<evidence type="ECO:0000256" key="1">
    <source>
        <dbReference type="ARBA" id="ARBA00008072"/>
    </source>
</evidence>
<dbReference type="CDD" id="cd08249">
    <property type="entry name" value="enoyl_reductase_like"/>
    <property type="match status" value="1"/>
</dbReference>
<dbReference type="Pfam" id="PF08240">
    <property type="entry name" value="ADH_N"/>
    <property type="match status" value="1"/>
</dbReference>
<evidence type="ECO:0000256" key="2">
    <source>
        <dbReference type="ARBA" id="ARBA00023002"/>
    </source>
</evidence>
<dbReference type="AlphaFoldDB" id="A0AAE1IHQ1"/>
<keyword evidence="2" id="KW-0560">Oxidoreductase</keyword>
<proteinExistence type="inferred from homology"/>
<dbReference type="InterPro" id="IPR013154">
    <property type="entry name" value="ADH-like_N"/>
</dbReference>
<evidence type="ECO:0000313" key="5">
    <source>
        <dbReference type="Proteomes" id="UP001273209"/>
    </source>
</evidence>
<dbReference type="EMBL" id="JAWRVG010000005">
    <property type="protein sequence ID" value="KAK4082423.1"/>
    <property type="molecule type" value="Genomic_DNA"/>
</dbReference>
<dbReference type="SMART" id="SM00829">
    <property type="entry name" value="PKS_ER"/>
    <property type="match status" value="1"/>
</dbReference>
<protein>
    <recommendedName>
        <fullName evidence="3">Enoyl reductase (ER) domain-containing protein</fullName>
    </recommendedName>
</protein>
<dbReference type="RefSeq" id="XP_062759091.1">
    <property type="nucleotide sequence ID" value="XM_062896394.1"/>
</dbReference>
<dbReference type="Proteomes" id="UP001273209">
    <property type="component" value="Unassembled WGS sequence"/>
</dbReference>
<dbReference type="SUPFAM" id="SSF51735">
    <property type="entry name" value="NAD(P)-binding Rossmann-fold domains"/>
    <property type="match status" value="1"/>
</dbReference>
<dbReference type="Gene3D" id="3.40.50.720">
    <property type="entry name" value="NAD(P)-binding Rossmann-like Domain"/>
    <property type="match status" value="1"/>
</dbReference>
<comment type="caution">
    <text evidence="4">The sequence shown here is derived from an EMBL/GenBank/DDBJ whole genome shotgun (WGS) entry which is preliminary data.</text>
</comment>
<keyword evidence="5" id="KW-1185">Reference proteome</keyword>
<feature type="domain" description="Enoyl reductase (ER)" evidence="3">
    <location>
        <begin position="10"/>
        <end position="355"/>
    </location>
</feature>
<organism evidence="4 5">
    <name type="scientific">Trichoderma aggressivum f. europaeum</name>
    <dbReference type="NCBI Taxonomy" id="173218"/>
    <lineage>
        <taxon>Eukaryota</taxon>
        <taxon>Fungi</taxon>
        <taxon>Dikarya</taxon>
        <taxon>Ascomycota</taxon>
        <taxon>Pezizomycotina</taxon>
        <taxon>Sordariomycetes</taxon>
        <taxon>Hypocreomycetidae</taxon>
        <taxon>Hypocreales</taxon>
        <taxon>Hypocreaceae</taxon>
        <taxon>Trichoderma</taxon>
    </lineage>
</organism>
<reference evidence="4" key="1">
    <citation type="submission" date="2023-11" db="EMBL/GenBank/DDBJ databases">
        <title>The genome sequences of three competitors of mushroom-forming fungi.</title>
        <authorList>
            <person name="Beijen E."/>
            <person name="Ohm R.A."/>
        </authorList>
    </citation>
    <scope>NUCLEOTIDE SEQUENCE</scope>
    <source>
        <strain evidence="4">CBS 100526</strain>
    </source>
</reference>
<dbReference type="SUPFAM" id="SSF50129">
    <property type="entry name" value="GroES-like"/>
    <property type="match status" value="1"/>
</dbReference>
<dbReference type="Gene3D" id="3.90.180.10">
    <property type="entry name" value="Medium-chain alcohol dehydrogenases, catalytic domain"/>
    <property type="match status" value="1"/>
</dbReference>
<dbReference type="InterPro" id="IPR020843">
    <property type="entry name" value="ER"/>
</dbReference>
<dbReference type="InterPro" id="IPR047122">
    <property type="entry name" value="Trans-enoyl_RdTase-like"/>
</dbReference>
<dbReference type="GO" id="GO:0016651">
    <property type="term" value="F:oxidoreductase activity, acting on NAD(P)H"/>
    <property type="evidence" value="ECO:0007669"/>
    <property type="project" value="InterPro"/>
</dbReference>